<dbReference type="STRING" id="861299.J421_2637"/>
<feature type="signal peptide" evidence="1">
    <location>
        <begin position="1"/>
        <end position="26"/>
    </location>
</feature>
<dbReference type="eggNOG" id="ENOG502ZV1M">
    <property type="taxonomic scope" value="Bacteria"/>
</dbReference>
<evidence type="ECO:0000256" key="1">
    <source>
        <dbReference type="SAM" id="SignalP"/>
    </source>
</evidence>
<keyword evidence="3" id="KW-1185">Reference proteome</keyword>
<accession>W0RGF2</accession>
<dbReference type="PATRIC" id="fig|861299.3.peg.2685"/>
<dbReference type="KEGG" id="gba:J421_2637"/>
<evidence type="ECO:0008006" key="4">
    <source>
        <dbReference type="Google" id="ProtNLM"/>
    </source>
</evidence>
<keyword evidence="1" id="KW-0732">Signal</keyword>
<proteinExistence type="predicted"/>
<protein>
    <recommendedName>
        <fullName evidence="4">Lipoprotein</fullName>
    </recommendedName>
</protein>
<sequence>MHRSLPAAFRLASSAALLALAACAPAASNPSPEQVALTPTTTRVETADGAMEARTMAEDRSVVQTIKAAPDVAWSKLPAVYGELQIPVTGYVDPAKQIMSKGTRLRGRLGKLRLSQIITCGTDITGDDKANTYEVSLDVSTVVSPAANGQANVSSMVTANARPMATSGDPVRCVTTGSLERRIANAILVKTATP</sequence>
<name>W0RGF2_9BACT</name>
<dbReference type="HOGENOM" id="CLU_1400729_0_0_0"/>
<reference evidence="2 3" key="1">
    <citation type="journal article" date="2014" name="Genome Announc.">
        <title>Genome Sequence and Methylome of Soil Bacterium Gemmatirosa kalamazoonensis KBS708T, a Member of the Rarely Cultivated Gemmatimonadetes Phylum.</title>
        <authorList>
            <person name="Debruyn J.M."/>
            <person name="Radosevich M."/>
            <person name="Wommack K.E."/>
            <person name="Polson S.W."/>
            <person name="Hauser L.J."/>
            <person name="Fawaz M.N."/>
            <person name="Korlach J."/>
            <person name="Tsai Y.C."/>
        </authorList>
    </citation>
    <scope>NUCLEOTIDE SEQUENCE [LARGE SCALE GENOMIC DNA]</scope>
    <source>
        <strain evidence="2 3">KBS708</strain>
    </source>
</reference>
<evidence type="ECO:0000313" key="2">
    <source>
        <dbReference type="EMBL" id="AHG90174.1"/>
    </source>
</evidence>
<feature type="chain" id="PRO_5004794313" description="Lipoprotein" evidence="1">
    <location>
        <begin position="27"/>
        <end position="194"/>
    </location>
</feature>
<dbReference type="InParanoid" id="W0RGF2"/>
<dbReference type="Proteomes" id="UP000019151">
    <property type="component" value="Chromosome"/>
</dbReference>
<organism evidence="2 3">
    <name type="scientific">Gemmatirosa kalamazoonensis</name>
    <dbReference type="NCBI Taxonomy" id="861299"/>
    <lineage>
        <taxon>Bacteria</taxon>
        <taxon>Pseudomonadati</taxon>
        <taxon>Gemmatimonadota</taxon>
        <taxon>Gemmatimonadia</taxon>
        <taxon>Gemmatimonadales</taxon>
        <taxon>Gemmatimonadaceae</taxon>
        <taxon>Gemmatirosa</taxon>
    </lineage>
</organism>
<evidence type="ECO:0000313" key="3">
    <source>
        <dbReference type="Proteomes" id="UP000019151"/>
    </source>
</evidence>
<gene>
    <name evidence="2" type="ORF">J421_2637</name>
</gene>
<dbReference type="AlphaFoldDB" id="W0RGF2"/>
<dbReference type="EMBL" id="CP007128">
    <property type="protein sequence ID" value="AHG90174.1"/>
    <property type="molecule type" value="Genomic_DNA"/>
</dbReference>
<dbReference type="RefSeq" id="WP_025411644.1">
    <property type="nucleotide sequence ID" value="NZ_CP007128.1"/>
</dbReference>
<dbReference type="PROSITE" id="PS51257">
    <property type="entry name" value="PROKAR_LIPOPROTEIN"/>
    <property type="match status" value="1"/>
</dbReference>